<dbReference type="EC" id="4.2.1.75" evidence="2"/>
<proteinExistence type="predicted"/>
<dbReference type="PANTHER" id="PTHR40082:SF1">
    <property type="entry name" value="BLR5956 PROTEIN"/>
    <property type="match status" value="1"/>
</dbReference>
<dbReference type="CDD" id="cd06578">
    <property type="entry name" value="HemD"/>
    <property type="match status" value="1"/>
</dbReference>
<sequence length="272" mass="30091">MEAKLAGRVIVLPESRELDLMARMVEERGARTHRCPLISIHDHPDQAAVEAWIRRFIGAEMDLVILFTGEGVYRLLAAAERHGLHDDFVTQLGRTPTLTRGPKPARGLRELGITPAHSAEQPTTSGVIATLEQMDLYGCQVGVQLYGTEPNKPLMDFLEEVGAVADPVAPYVYASDSETREVEDLVRRLGGGELDAIAFTSRSQVRRLFDIAHRMEAEEELQRALRGMSVAAVGPIVSRELEERGVRVDILPEESYFMKPLVRAMESHLGAG</sequence>
<dbReference type="Pfam" id="PF02602">
    <property type="entry name" value="HEM4"/>
    <property type="match status" value="1"/>
</dbReference>
<feature type="domain" description="Tetrapyrrole biosynthesis uroporphyrinogen III synthase" evidence="1">
    <location>
        <begin position="21"/>
        <end position="254"/>
    </location>
</feature>
<protein>
    <submittedName>
        <fullName evidence="2">Uroporphyrinogen-III synthase</fullName>
        <ecNumber evidence="2">4.2.1.75</ecNumber>
    </submittedName>
</protein>
<dbReference type="InterPro" id="IPR003754">
    <property type="entry name" value="4pyrrol_synth_uPrphyn_synth"/>
</dbReference>
<dbReference type="Gene3D" id="3.40.50.10090">
    <property type="match status" value="2"/>
</dbReference>
<organism evidence="2 3">
    <name type="scientific">Thiohalorhabdus methylotrophus</name>
    <dbReference type="NCBI Taxonomy" id="3242694"/>
    <lineage>
        <taxon>Bacteria</taxon>
        <taxon>Pseudomonadati</taxon>
        <taxon>Pseudomonadota</taxon>
        <taxon>Gammaproteobacteria</taxon>
        <taxon>Thiohalorhabdales</taxon>
        <taxon>Thiohalorhabdaceae</taxon>
        <taxon>Thiohalorhabdus</taxon>
    </lineage>
</organism>
<evidence type="ECO:0000259" key="1">
    <source>
        <dbReference type="Pfam" id="PF02602"/>
    </source>
</evidence>
<gene>
    <name evidence="2" type="ORF">ACERLL_07545</name>
</gene>
<dbReference type="RefSeq" id="WP_373655458.1">
    <property type="nucleotide sequence ID" value="NZ_JBGUAW010000004.1"/>
</dbReference>
<name>A0ABV4TTS0_9GAMM</name>
<dbReference type="InterPro" id="IPR036108">
    <property type="entry name" value="4pyrrol_syn_uPrphyn_synt_sf"/>
</dbReference>
<dbReference type="InterPro" id="IPR039793">
    <property type="entry name" value="UROS/Hem4"/>
</dbReference>
<evidence type="ECO:0000313" key="3">
    <source>
        <dbReference type="Proteomes" id="UP001575181"/>
    </source>
</evidence>
<keyword evidence="2" id="KW-0456">Lyase</keyword>
<accession>A0ABV4TTS0</accession>
<reference evidence="2 3" key="1">
    <citation type="submission" date="2024-08" db="EMBL/GenBank/DDBJ databases">
        <title>Whole-genome sequencing of halo(alkali)philic microorganisms from hypersaline lakes.</title>
        <authorList>
            <person name="Sorokin D.Y."/>
            <person name="Merkel A.Y."/>
            <person name="Messina E."/>
            <person name="Yakimov M."/>
        </authorList>
    </citation>
    <scope>NUCLEOTIDE SEQUENCE [LARGE SCALE GENOMIC DNA]</scope>
    <source>
        <strain evidence="2 3">Cl-TMA</strain>
    </source>
</reference>
<dbReference type="SUPFAM" id="SSF69618">
    <property type="entry name" value="HemD-like"/>
    <property type="match status" value="1"/>
</dbReference>
<evidence type="ECO:0000313" key="2">
    <source>
        <dbReference type="EMBL" id="MFA9460677.1"/>
    </source>
</evidence>
<keyword evidence="3" id="KW-1185">Reference proteome</keyword>
<dbReference type="PANTHER" id="PTHR40082">
    <property type="entry name" value="BLR5956 PROTEIN"/>
    <property type="match status" value="1"/>
</dbReference>
<comment type="caution">
    <text evidence="2">The sequence shown here is derived from an EMBL/GenBank/DDBJ whole genome shotgun (WGS) entry which is preliminary data.</text>
</comment>
<dbReference type="GO" id="GO:0004852">
    <property type="term" value="F:uroporphyrinogen-III synthase activity"/>
    <property type="evidence" value="ECO:0007669"/>
    <property type="project" value="UniProtKB-EC"/>
</dbReference>
<dbReference type="EMBL" id="JBGUAW010000004">
    <property type="protein sequence ID" value="MFA9460677.1"/>
    <property type="molecule type" value="Genomic_DNA"/>
</dbReference>
<dbReference type="Proteomes" id="UP001575181">
    <property type="component" value="Unassembled WGS sequence"/>
</dbReference>